<dbReference type="AlphaFoldDB" id="A0A917AT75"/>
<comment type="caution">
    <text evidence="2">The sequence shown here is derived from an EMBL/GenBank/DDBJ whole genome shotgun (WGS) entry which is preliminary data.</text>
</comment>
<accession>A0A917AT75</accession>
<dbReference type="GO" id="GO:0045893">
    <property type="term" value="P:positive regulation of DNA-templated transcription"/>
    <property type="evidence" value="ECO:0007669"/>
    <property type="project" value="TreeGrafter"/>
</dbReference>
<dbReference type="RefSeq" id="WP_188388576.1">
    <property type="nucleotide sequence ID" value="NZ_BMFK01000001.1"/>
</dbReference>
<keyword evidence="1" id="KW-0694">RNA-binding</keyword>
<dbReference type="GO" id="GO:0001072">
    <property type="term" value="F:transcription antitermination factor activity, RNA binding"/>
    <property type="evidence" value="ECO:0007669"/>
    <property type="project" value="TreeGrafter"/>
</dbReference>
<gene>
    <name evidence="2" type="primary">glpP</name>
    <name evidence="2" type="ORF">GCM10007140_24080</name>
</gene>
<dbReference type="Proteomes" id="UP000605259">
    <property type="component" value="Unassembled WGS sequence"/>
</dbReference>
<sequence>MFNGQKILPAARGMKDFEKLLTTSYEYIVVLDLHIAQIKNIMKMAEQYKKKIFLHVDLIHGLQSDTYATEYLCQEFKPYGLMSTKANVILKAKQKGVIAVQRIFLLDSGAVDKSYALLERTKPDFIEVLPGAMSFIINEIKEKTKIPILAGGFIRTVEDVERAIEAGTTAITTSNRELWKYYEK</sequence>
<dbReference type="GO" id="GO:0006071">
    <property type="term" value="P:glycerol metabolic process"/>
    <property type="evidence" value="ECO:0007669"/>
    <property type="project" value="UniProtKB-UniRule"/>
</dbReference>
<keyword evidence="1" id="KW-0805">Transcription regulation</keyword>
<name>A0A917AT75_9BACI</name>
<reference evidence="2" key="1">
    <citation type="journal article" date="2014" name="Int. J. Syst. Evol. Microbiol.">
        <title>Complete genome sequence of Corynebacterium casei LMG S-19264T (=DSM 44701T), isolated from a smear-ripened cheese.</title>
        <authorList>
            <consortium name="US DOE Joint Genome Institute (JGI-PGF)"/>
            <person name="Walter F."/>
            <person name="Albersmeier A."/>
            <person name="Kalinowski J."/>
            <person name="Ruckert C."/>
        </authorList>
    </citation>
    <scope>NUCLEOTIDE SEQUENCE</scope>
    <source>
        <strain evidence="2">CGMCC 1.12698</strain>
    </source>
</reference>
<dbReference type="PANTHER" id="PTHR35787">
    <property type="entry name" value="GLYCEROL UPTAKE OPERON ANTITERMINATOR REGULATORY PROTEIN"/>
    <property type="match status" value="1"/>
</dbReference>
<protein>
    <recommendedName>
        <fullName evidence="1">Glycerol uptake operon antiterminator regulatory protein</fullName>
    </recommendedName>
</protein>
<dbReference type="InterPro" id="IPR006699">
    <property type="entry name" value="GlpP"/>
</dbReference>
<dbReference type="Gene3D" id="3.20.20.70">
    <property type="entry name" value="Aldolase class I"/>
    <property type="match status" value="1"/>
</dbReference>
<comment type="function">
    <text evidence="1">Regulates expression of the glpD operon. In the presence of glycerol 3-phosphate (G3P) causes antitermination of transcription of glpD at the inverted repeat of the leader region to enhance its transcription. Binds and stabilizes glpD leader mRNA.</text>
</comment>
<dbReference type="EMBL" id="BMFK01000001">
    <property type="protein sequence ID" value="GGE73403.1"/>
    <property type="molecule type" value="Genomic_DNA"/>
</dbReference>
<keyword evidence="1" id="KW-0804">Transcription</keyword>
<evidence type="ECO:0000256" key="1">
    <source>
        <dbReference type="PIRNR" id="PIRNR016897"/>
    </source>
</evidence>
<evidence type="ECO:0000313" key="2">
    <source>
        <dbReference type="EMBL" id="GGE73403.1"/>
    </source>
</evidence>
<keyword evidence="1" id="KW-0319">Glycerol metabolism</keyword>
<proteinExistence type="predicted"/>
<dbReference type="PIRSF" id="PIRSF016897">
    <property type="entry name" value="GlpP"/>
    <property type="match status" value="1"/>
</dbReference>
<organism evidence="2 3">
    <name type="scientific">Priestia taiwanensis</name>
    <dbReference type="NCBI Taxonomy" id="1347902"/>
    <lineage>
        <taxon>Bacteria</taxon>
        <taxon>Bacillati</taxon>
        <taxon>Bacillota</taxon>
        <taxon>Bacilli</taxon>
        <taxon>Bacillales</taxon>
        <taxon>Bacillaceae</taxon>
        <taxon>Priestia</taxon>
    </lineage>
</organism>
<dbReference type="PANTHER" id="PTHR35787:SF1">
    <property type="entry name" value="GLYCEROL UPTAKE OPERON ANTITERMINATOR REGULATORY PROTEIN"/>
    <property type="match status" value="1"/>
</dbReference>
<reference evidence="2" key="2">
    <citation type="submission" date="2020-09" db="EMBL/GenBank/DDBJ databases">
        <authorList>
            <person name="Sun Q."/>
            <person name="Zhou Y."/>
        </authorList>
    </citation>
    <scope>NUCLEOTIDE SEQUENCE</scope>
    <source>
        <strain evidence="2">CGMCC 1.12698</strain>
    </source>
</reference>
<dbReference type="Pfam" id="PF04309">
    <property type="entry name" value="G3P_antiterm"/>
    <property type="match status" value="1"/>
</dbReference>
<dbReference type="SUPFAM" id="SSF110391">
    <property type="entry name" value="GlpP-like"/>
    <property type="match status" value="1"/>
</dbReference>
<dbReference type="GO" id="GO:0003723">
    <property type="term" value="F:RNA binding"/>
    <property type="evidence" value="ECO:0007669"/>
    <property type="project" value="UniProtKB-KW"/>
</dbReference>
<evidence type="ECO:0000313" key="3">
    <source>
        <dbReference type="Proteomes" id="UP000605259"/>
    </source>
</evidence>
<dbReference type="InterPro" id="IPR013785">
    <property type="entry name" value="Aldolase_TIM"/>
</dbReference>
<keyword evidence="3" id="KW-1185">Reference proteome</keyword>